<feature type="domain" description="Rapamycin-insensitive companion of mTOR N-terminal" evidence="1">
    <location>
        <begin position="21"/>
        <end position="324"/>
    </location>
</feature>
<evidence type="ECO:0000259" key="1">
    <source>
        <dbReference type="SMART" id="SM01308"/>
    </source>
</evidence>
<dbReference type="InterPro" id="IPR028267">
    <property type="entry name" value="Pianissimo_N"/>
</dbReference>
<dbReference type="Proteomes" id="UP000001542">
    <property type="component" value="Unassembled WGS sequence"/>
</dbReference>
<protein>
    <submittedName>
        <fullName evidence="3">Uncharacterized protein</fullName>
    </submittedName>
</protein>
<dbReference type="STRING" id="5722.A2E0D9"/>
<reference evidence="3" key="1">
    <citation type="submission" date="2006-10" db="EMBL/GenBank/DDBJ databases">
        <authorList>
            <person name="Amadeo P."/>
            <person name="Zhao Q."/>
            <person name="Wortman J."/>
            <person name="Fraser-Liggett C."/>
            <person name="Carlton J."/>
        </authorList>
    </citation>
    <scope>NUCLEOTIDE SEQUENCE</scope>
    <source>
        <strain evidence="3">G3</strain>
    </source>
</reference>
<dbReference type="VEuPathDB" id="TrichDB:TVAG_028920"/>
<evidence type="ECO:0000313" key="4">
    <source>
        <dbReference type="Proteomes" id="UP000001542"/>
    </source>
</evidence>
<dbReference type="SMART" id="SM01308">
    <property type="entry name" value="RICTOR_N"/>
    <property type="match status" value="1"/>
</dbReference>
<dbReference type="PANTHER" id="PTHR13298:SF11">
    <property type="entry name" value="RAPAMYCIN-INSENSITIVE COMPANION OF MTOR"/>
    <property type="match status" value="1"/>
</dbReference>
<keyword evidence="4" id="KW-1185">Reference proteome</keyword>
<dbReference type="RefSeq" id="XP_001326162.1">
    <property type="nucleotide sequence ID" value="XM_001326127.1"/>
</dbReference>
<dbReference type="VEuPathDB" id="TrichDB:TVAGG3_0556210"/>
<gene>
    <name evidence="3" type="ORF">TVAG_028920</name>
</gene>
<proteinExistence type="predicted"/>
<dbReference type="InterPro" id="IPR029452">
    <property type="entry name" value="RICTOR_V"/>
</dbReference>
<dbReference type="EMBL" id="DS113278">
    <property type="protein sequence ID" value="EAY13939.1"/>
    <property type="molecule type" value="Genomic_DNA"/>
</dbReference>
<dbReference type="OrthoDB" id="271111at2759"/>
<dbReference type="GO" id="GO:0031932">
    <property type="term" value="C:TORC2 complex"/>
    <property type="evidence" value="ECO:0000318"/>
    <property type="project" value="GO_Central"/>
</dbReference>
<dbReference type="AlphaFoldDB" id="A2E0D9"/>
<name>A2E0D9_TRIV3</name>
<dbReference type="InterPro" id="IPR029453">
    <property type="entry name" value="Rictor_IV"/>
</dbReference>
<dbReference type="Pfam" id="PF14663">
    <property type="entry name" value="RasGEF_N_2"/>
    <property type="match status" value="1"/>
</dbReference>
<dbReference type="SMART" id="SM01310">
    <property type="entry name" value="RICTOR_V"/>
    <property type="match status" value="1"/>
</dbReference>
<accession>A2E0D9</accession>
<dbReference type="PANTHER" id="PTHR13298">
    <property type="entry name" value="CYTOSOLIC REGULATOR PIANISSIMO"/>
    <property type="match status" value="1"/>
</dbReference>
<dbReference type="SMART" id="SM01303">
    <property type="entry name" value="RasGEF_N_2"/>
    <property type="match status" value="1"/>
</dbReference>
<evidence type="ECO:0000259" key="2">
    <source>
        <dbReference type="SMART" id="SM01310"/>
    </source>
</evidence>
<dbReference type="InterPro" id="IPR028268">
    <property type="entry name" value="Pianissimo_fam"/>
</dbReference>
<dbReference type="KEGG" id="tva:4771926"/>
<organism evidence="3 4">
    <name type="scientific">Trichomonas vaginalis (strain ATCC PRA-98 / G3)</name>
    <dbReference type="NCBI Taxonomy" id="412133"/>
    <lineage>
        <taxon>Eukaryota</taxon>
        <taxon>Metamonada</taxon>
        <taxon>Parabasalia</taxon>
        <taxon>Trichomonadida</taxon>
        <taxon>Trichomonadidae</taxon>
        <taxon>Trichomonas</taxon>
    </lineage>
</organism>
<evidence type="ECO:0000313" key="3">
    <source>
        <dbReference type="EMBL" id="EAY13939.1"/>
    </source>
</evidence>
<reference evidence="3" key="2">
    <citation type="journal article" date="2007" name="Science">
        <title>Draft genome sequence of the sexually transmitted pathogen Trichomonas vaginalis.</title>
        <authorList>
            <person name="Carlton J.M."/>
            <person name="Hirt R.P."/>
            <person name="Silva J.C."/>
            <person name="Delcher A.L."/>
            <person name="Schatz M."/>
            <person name="Zhao Q."/>
            <person name="Wortman J.R."/>
            <person name="Bidwell S.L."/>
            <person name="Alsmark U.C.M."/>
            <person name="Besteiro S."/>
            <person name="Sicheritz-Ponten T."/>
            <person name="Noel C.J."/>
            <person name="Dacks J.B."/>
            <person name="Foster P.G."/>
            <person name="Simillion C."/>
            <person name="Van de Peer Y."/>
            <person name="Miranda-Saavedra D."/>
            <person name="Barton G.J."/>
            <person name="Westrop G.D."/>
            <person name="Mueller S."/>
            <person name="Dessi D."/>
            <person name="Fiori P.L."/>
            <person name="Ren Q."/>
            <person name="Paulsen I."/>
            <person name="Zhang H."/>
            <person name="Bastida-Corcuera F.D."/>
            <person name="Simoes-Barbosa A."/>
            <person name="Brown M.T."/>
            <person name="Hayes R.D."/>
            <person name="Mukherjee M."/>
            <person name="Okumura C.Y."/>
            <person name="Schneider R."/>
            <person name="Smith A.J."/>
            <person name="Vanacova S."/>
            <person name="Villalvazo M."/>
            <person name="Haas B.J."/>
            <person name="Pertea M."/>
            <person name="Feldblyum T.V."/>
            <person name="Utterback T.R."/>
            <person name="Shu C.L."/>
            <person name="Osoegawa K."/>
            <person name="de Jong P.J."/>
            <person name="Hrdy I."/>
            <person name="Horvathova L."/>
            <person name="Zubacova Z."/>
            <person name="Dolezal P."/>
            <person name="Malik S.B."/>
            <person name="Logsdon J.M. Jr."/>
            <person name="Henze K."/>
            <person name="Gupta A."/>
            <person name="Wang C.C."/>
            <person name="Dunne R.L."/>
            <person name="Upcroft J.A."/>
            <person name="Upcroft P."/>
            <person name="White O."/>
            <person name="Salzberg S.L."/>
            <person name="Tang P."/>
            <person name="Chiu C.-H."/>
            <person name="Lee Y.-S."/>
            <person name="Embley T.M."/>
            <person name="Coombs G.H."/>
            <person name="Mottram J.C."/>
            <person name="Tachezy J."/>
            <person name="Fraser-Liggett C.M."/>
            <person name="Johnson P.J."/>
        </authorList>
    </citation>
    <scope>NUCLEOTIDE SEQUENCE [LARGE SCALE GENOMIC DNA]</scope>
    <source>
        <strain evidence="3">G3</strain>
    </source>
</reference>
<feature type="domain" description="Rapamycin-insensitive companion of mTOR" evidence="2">
    <location>
        <begin position="725"/>
        <end position="796"/>
    </location>
</feature>
<sequence length="961" mass="108402">MISCQPALLLKSVVDSDYDDITTVNLIMAIEKLFLNEEFENIPMDFVAMQIHQLFTINSTSIKCVTLTLCMTFEQLAPESITEKYHFDYLIANLLSKPVQESSNNVDKEKIIAISYTQLLFQYRYICPDSIVRALVATFQLNRNRYHEYSAFLLCNILSYVPDIARIPEVCQIVFDYLLESGKLQVALLIAHAIEKRQRLISDPSLLYSLFSSIAGNSVVQSPSGLISLLRTWPGIIFLGLQREGLSSILMCLSNQTETVVEILKNLLCLSAPKDSVIIPFCLFILERLIPLNIVKLLDRVKSQNVSAEKLLTDLVPMIGVHLEDNFTVQKLHQRLKPPPAYVSSQPPQHPIMNVSELQLTQEPSLWDWPSIQLILTIVLPHSEIDANSAPARNFYSKLFDFFSGPFLTVSTTKNGPLSQSLLCLIQLLMMWQWGYQIIEQNTSFKKAVSTVIDEICGETPIDPSSPMWIVFKAIAALMCHIGGVAVLSKWGILPLLQKLGSTCRNISNAETILCHISLYPDPELSVAVFAKFLSLTKDDKMHKAALDELRAKQNSPGNFCQNVFNGIIMPHCKEAFAANPCSLKLNRCLALFCEVIESQEDCLKAASVDQQMHQVLKKANRRIYSMLLSQKDSLSFVNLEEEIDWWIEKGNKEYVEIYDEAISCSFNDTVDESISKYPEIRRASNKHARIPCHLFSELSKNAKARDLLISKLQKVIEKTKDDSIKERRGAVIALSQFASVKETSHISDEMKIVEHVINASNRKSYNLLGTIISCLSMFYVTSYFMDTITKYGFKLVRSGDRSATLPTNILEMIDDIEVQRDTFYPNIDVPEPFKETYNLVMQLPNQLLTKEARSALNTMIKSGNSPFLDPGFAFILNKALSQATFAADIRSNIYQILDSTPLMRVSNENVDKNDIKVANILVEKASVMQKPDFSSIEITEEEMSAYGSSSFASYEYGSLL</sequence>
<dbReference type="InParanoid" id="A2E0D9"/>
<dbReference type="GO" id="GO:0038203">
    <property type="term" value="P:TORC2 signaling"/>
    <property type="evidence" value="ECO:0000318"/>
    <property type="project" value="GO_Central"/>
</dbReference>